<proteinExistence type="predicted"/>
<evidence type="ECO:0000313" key="1">
    <source>
        <dbReference type="EMBL" id="AXY21071.1"/>
    </source>
</evidence>
<dbReference type="EMBL" id="CP023036">
    <property type="protein sequence ID" value="AXY21071.1"/>
    <property type="molecule type" value="Genomic_DNA"/>
</dbReference>
<dbReference type="RefSeq" id="WP_162900380.1">
    <property type="nucleotide sequence ID" value="NZ_CALCQY010000003.1"/>
</dbReference>
<dbReference type="KEGG" id="ksc:CD178_00244"/>
<evidence type="ECO:0000313" key="2">
    <source>
        <dbReference type="Proteomes" id="UP000264120"/>
    </source>
</evidence>
<reference evidence="1 2" key="1">
    <citation type="submission" date="2017-08" db="EMBL/GenBank/DDBJ databases">
        <title>Complete genome sequence of Gluconacetobacter saccharivorans CV1 isolated from Fermented Vinegar.</title>
        <authorList>
            <person name="Kim S.-Y."/>
        </authorList>
    </citation>
    <scope>NUCLEOTIDE SEQUENCE [LARGE SCALE GENOMIC DNA]</scope>
    <source>
        <strain evidence="1 2">CV1</strain>
    </source>
</reference>
<organism evidence="1 2">
    <name type="scientific">Komagataeibacter saccharivorans</name>
    <dbReference type="NCBI Taxonomy" id="265959"/>
    <lineage>
        <taxon>Bacteria</taxon>
        <taxon>Pseudomonadati</taxon>
        <taxon>Pseudomonadota</taxon>
        <taxon>Alphaproteobacteria</taxon>
        <taxon>Acetobacterales</taxon>
        <taxon>Acetobacteraceae</taxon>
        <taxon>Komagataeibacter</taxon>
    </lineage>
</organism>
<gene>
    <name evidence="1" type="ORF">CD178_00244</name>
</gene>
<name>A0A347W878_9PROT</name>
<dbReference type="AlphaFoldDB" id="A0A347W878"/>
<sequence>MRPIPLSTHRHSPLYWPMLIAAALMLVALYVMALMSGQALPPDAGLYLLP</sequence>
<accession>A0A347W878</accession>
<dbReference type="GeneID" id="98315081"/>
<protein>
    <submittedName>
        <fullName evidence="1">Uncharacterized protein</fullName>
    </submittedName>
</protein>
<keyword evidence="2" id="KW-1185">Reference proteome</keyword>
<dbReference type="Proteomes" id="UP000264120">
    <property type="component" value="Chromosome"/>
</dbReference>